<feature type="coiled-coil region" evidence="1">
    <location>
        <begin position="93"/>
        <end position="120"/>
    </location>
</feature>
<name>A0A7G5XJZ6_9BACT</name>
<accession>A0A7G5XJZ6</accession>
<keyword evidence="3" id="KW-1185">Reference proteome</keyword>
<evidence type="ECO:0000313" key="2">
    <source>
        <dbReference type="EMBL" id="QNA45799.1"/>
    </source>
</evidence>
<dbReference type="RefSeq" id="WP_182805168.1">
    <property type="nucleotide sequence ID" value="NZ_CP060007.1"/>
</dbReference>
<gene>
    <name evidence="2" type="ORF">H4075_06270</name>
</gene>
<dbReference type="EMBL" id="CP060007">
    <property type="protein sequence ID" value="QNA45799.1"/>
    <property type="molecule type" value="Genomic_DNA"/>
</dbReference>
<dbReference type="AlphaFoldDB" id="A0A7G5XJZ6"/>
<organism evidence="2 3">
    <name type="scientific">Lacibacter sediminis</name>
    <dbReference type="NCBI Taxonomy" id="2760713"/>
    <lineage>
        <taxon>Bacteria</taxon>
        <taxon>Pseudomonadati</taxon>
        <taxon>Bacteroidota</taxon>
        <taxon>Chitinophagia</taxon>
        <taxon>Chitinophagales</taxon>
        <taxon>Chitinophagaceae</taxon>
        <taxon>Lacibacter</taxon>
    </lineage>
</organism>
<keyword evidence="1" id="KW-0175">Coiled coil</keyword>
<protein>
    <submittedName>
        <fullName evidence="2">Uncharacterized protein</fullName>
    </submittedName>
</protein>
<evidence type="ECO:0000256" key="1">
    <source>
        <dbReference type="SAM" id="Coils"/>
    </source>
</evidence>
<proteinExistence type="predicted"/>
<evidence type="ECO:0000313" key="3">
    <source>
        <dbReference type="Proteomes" id="UP000515344"/>
    </source>
</evidence>
<sequence>MERIASLIEQLQQALQRNADAAQLLILTNMLRAELELQSQQKQETIGSNRVSVVLPASRVTLPAQAAPETVTATRLVPPSVVKVEEKPAEKILEVLQIDESEVEAELEEIRQKAEFAKKVEAQQHQHKPVLLFDEEPEIPTLIHQPNYQEPKKPAPISKEVNEMNNGKQLSLNEQLGEHKTEVGHKLNEGSSIKDLKKAIGINDRFVFINELFRGDEVMYERSIKTINNFSIYPEAQYWMERELKIKLGWDNDRPATQEFYALVKRRFS</sequence>
<dbReference type="Proteomes" id="UP000515344">
    <property type="component" value="Chromosome"/>
</dbReference>
<dbReference type="KEGG" id="lacs:H4075_06270"/>
<reference evidence="3" key="1">
    <citation type="submission" date="2020-08" db="EMBL/GenBank/DDBJ databases">
        <title>Lacibacter sp. S13-6-6 genome sequencing.</title>
        <authorList>
            <person name="Jin L."/>
        </authorList>
    </citation>
    <scope>NUCLEOTIDE SEQUENCE [LARGE SCALE GENOMIC DNA]</scope>
    <source>
        <strain evidence="3">S13-6-6</strain>
    </source>
</reference>